<dbReference type="InterPro" id="IPR026314">
    <property type="entry name" value="YLP_motif_con_p1"/>
</dbReference>
<keyword evidence="2" id="KW-1185">Reference proteome</keyword>
<name>S8CRD7_9LAMI</name>
<proteinExistence type="predicted"/>
<organism evidence="1 2">
    <name type="scientific">Genlisea aurea</name>
    <dbReference type="NCBI Taxonomy" id="192259"/>
    <lineage>
        <taxon>Eukaryota</taxon>
        <taxon>Viridiplantae</taxon>
        <taxon>Streptophyta</taxon>
        <taxon>Embryophyta</taxon>
        <taxon>Tracheophyta</taxon>
        <taxon>Spermatophyta</taxon>
        <taxon>Magnoliopsida</taxon>
        <taxon>eudicotyledons</taxon>
        <taxon>Gunneridae</taxon>
        <taxon>Pentapetalae</taxon>
        <taxon>asterids</taxon>
        <taxon>lamiids</taxon>
        <taxon>Lamiales</taxon>
        <taxon>Lentibulariaceae</taxon>
        <taxon>Genlisea</taxon>
    </lineage>
</organism>
<feature type="non-terminal residue" evidence="1">
    <location>
        <position position="1"/>
    </location>
</feature>
<evidence type="ECO:0008006" key="3">
    <source>
        <dbReference type="Google" id="ProtNLM"/>
    </source>
</evidence>
<dbReference type="FunFam" id="3.40.50.300:FF:000978">
    <property type="entry name" value="YLP motif-containing protein 1 isoform X3"/>
    <property type="match status" value="1"/>
</dbReference>
<dbReference type="EMBL" id="AUSU01001953">
    <property type="protein sequence ID" value="EPS69799.1"/>
    <property type="molecule type" value="Genomic_DNA"/>
</dbReference>
<gene>
    <name evidence="1" type="ORF">M569_04965</name>
</gene>
<reference evidence="1 2" key="1">
    <citation type="journal article" date="2013" name="BMC Genomics">
        <title>The miniature genome of a carnivorous plant Genlisea aurea contains a low number of genes and short non-coding sequences.</title>
        <authorList>
            <person name="Leushkin E.V."/>
            <person name="Sutormin R.A."/>
            <person name="Nabieva E.R."/>
            <person name="Penin A.A."/>
            <person name="Kondrashov A.S."/>
            <person name="Logacheva M.D."/>
        </authorList>
    </citation>
    <scope>NUCLEOTIDE SEQUENCE [LARGE SCALE GENOMIC DNA]</scope>
</reference>
<comment type="caution">
    <text evidence="1">The sequence shown here is derived from an EMBL/GenBank/DDBJ whole genome shotgun (WGS) entry which is preliminary data.</text>
</comment>
<dbReference type="OrthoDB" id="513595at2759"/>
<dbReference type="PANTHER" id="PTHR13413">
    <property type="entry name" value="YLP MOTIF CONTAINING PROTEIN NUCLEAR PROTEIN ZAP"/>
    <property type="match status" value="1"/>
</dbReference>
<evidence type="ECO:0000313" key="1">
    <source>
        <dbReference type="EMBL" id="EPS69799.1"/>
    </source>
</evidence>
<feature type="non-terminal residue" evidence="1">
    <location>
        <position position="213"/>
    </location>
</feature>
<sequence length="213" mass="24327">KSIVIDASHIFKHPYRANRPDRIVVILRGLPGSGKSYMAKILRDIEVENGGAAPRIHSMDEYFMAEVEKVDEVEISMSSGAVRSKKPLKKKVMEYLYEPEMEEAYRSSMLKAFKKTLDEGAFPFVIVDDRNLRIADFAQFWATAKRSGYEVYLLEAAYNDPVGCTVRNVHGFSQDDIIKMGRQWEDAPSMYLRLDAKSLLHDDNLEKNGIQEV</sequence>
<dbReference type="SUPFAM" id="SSF52540">
    <property type="entry name" value="P-loop containing nucleoside triphosphate hydrolases"/>
    <property type="match status" value="1"/>
</dbReference>
<dbReference type="Proteomes" id="UP000015453">
    <property type="component" value="Unassembled WGS sequence"/>
</dbReference>
<accession>S8CRD7</accession>
<dbReference type="GO" id="GO:0005634">
    <property type="term" value="C:nucleus"/>
    <property type="evidence" value="ECO:0007669"/>
    <property type="project" value="InterPro"/>
</dbReference>
<protein>
    <recommendedName>
        <fullName evidence="3">YLP motif-containing protein 1</fullName>
    </recommendedName>
</protein>
<dbReference type="AlphaFoldDB" id="S8CRD7"/>
<evidence type="ECO:0000313" key="2">
    <source>
        <dbReference type="Proteomes" id="UP000015453"/>
    </source>
</evidence>
<dbReference type="InterPro" id="IPR027417">
    <property type="entry name" value="P-loop_NTPase"/>
</dbReference>
<dbReference type="Gene3D" id="3.40.50.300">
    <property type="entry name" value="P-loop containing nucleotide triphosphate hydrolases"/>
    <property type="match status" value="1"/>
</dbReference>
<dbReference type="PANTHER" id="PTHR13413:SF0">
    <property type="entry name" value="YLP MOTIF-CONTAINING PROTEIN 1"/>
    <property type="match status" value="1"/>
</dbReference>
<dbReference type="GO" id="GO:0032204">
    <property type="term" value="P:regulation of telomere maintenance"/>
    <property type="evidence" value="ECO:0007669"/>
    <property type="project" value="TreeGrafter"/>
</dbReference>